<dbReference type="InterPro" id="IPR029052">
    <property type="entry name" value="Metallo-depent_PP-like"/>
</dbReference>
<dbReference type="Pfam" id="PF09587">
    <property type="entry name" value="PGA_cap"/>
    <property type="match status" value="1"/>
</dbReference>
<dbReference type="Proteomes" id="UP000294919">
    <property type="component" value="Unassembled WGS sequence"/>
</dbReference>
<dbReference type="PANTHER" id="PTHR33393">
    <property type="entry name" value="POLYGLUTAMINE SYNTHESIS ACCESSORY PROTEIN RV0574C-RELATED"/>
    <property type="match status" value="1"/>
</dbReference>
<dbReference type="SMART" id="SM00854">
    <property type="entry name" value="PGA_cap"/>
    <property type="match status" value="1"/>
</dbReference>
<comment type="caution">
    <text evidence="3">The sequence shown here is derived from an EMBL/GenBank/DDBJ whole genome shotgun (WGS) entry which is preliminary data.</text>
</comment>
<dbReference type="EMBL" id="SLWV01000002">
    <property type="protein sequence ID" value="TCO79438.1"/>
    <property type="molecule type" value="Genomic_DNA"/>
</dbReference>
<gene>
    <name evidence="3" type="ORF">EV214_102157</name>
</gene>
<protein>
    <submittedName>
        <fullName evidence="3">Poly-gamma-glutamate synthesis protein (Capsule biosynthesis protein)</fullName>
    </submittedName>
</protein>
<dbReference type="PANTHER" id="PTHR33393:SF11">
    <property type="entry name" value="POLYGLUTAMINE SYNTHESIS ACCESSORY PROTEIN RV0574C-RELATED"/>
    <property type="match status" value="1"/>
</dbReference>
<evidence type="ECO:0000256" key="1">
    <source>
        <dbReference type="ARBA" id="ARBA00005662"/>
    </source>
</evidence>
<dbReference type="AlphaFoldDB" id="A0A4R2L9J4"/>
<sequence>MIFTCMKIFTLGGVDASLKVSTFSFSKSISKNSRNVEVCFVGDILLDRGVRKKLNEKGYDYPYLKVKKILNEADVTFGNLENPITNRGTAVYKRRDLIFRGDNQNAKFLKEAGFDILNLTNNHAMDYRSTGIDDTINHLKKVDIKPLGVVKPSQKIKPLMIQKKGVHLGFLGYSIFPPEGYIYSRDRADILRVDNNAFGNEIKRAKKACDFLVVSFHWGKEYEVFPSDHQKEMAHKAIDCGADLVIGHHPHVLQGVEKYKDKLIFYSLGNFIFDRQIQNGVDETVIVDLYINKNGYKEIRCIPIRIIDCQPNLAEGKDAEYILKRLQTYSDGLIDAIEIKNGFGYIY</sequence>
<keyword evidence="4" id="KW-1185">Reference proteome</keyword>
<dbReference type="InterPro" id="IPR052169">
    <property type="entry name" value="CW_Biosynth-Accessory"/>
</dbReference>
<organism evidence="3 4">
    <name type="scientific">Marinisporobacter balticus</name>
    <dbReference type="NCBI Taxonomy" id="2018667"/>
    <lineage>
        <taxon>Bacteria</taxon>
        <taxon>Bacillati</taxon>
        <taxon>Bacillota</taxon>
        <taxon>Clostridia</taxon>
        <taxon>Peptostreptococcales</taxon>
        <taxon>Thermotaleaceae</taxon>
        <taxon>Marinisporobacter</taxon>
    </lineage>
</organism>
<comment type="similarity">
    <text evidence="1">Belongs to the CapA family.</text>
</comment>
<reference evidence="3 4" key="1">
    <citation type="submission" date="2019-03" db="EMBL/GenBank/DDBJ databases">
        <title>Genomic Encyclopedia of Type Strains, Phase IV (KMG-IV): sequencing the most valuable type-strain genomes for metagenomic binning, comparative biology and taxonomic classification.</title>
        <authorList>
            <person name="Goeker M."/>
        </authorList>
    </citation>
    <scope>NUCLEOTIDE SEQUENCE [LARGE SCALE GENOMIC DNA]</scope>
    <source>
        <strain evidence="3 4">DSM 102940</strain>
    </source>
</reference>
<accession>A0A4R2L9J4</accession>
<proteinExistence type="inferred from homology"/>
<evidence type="ECO:0000313" key="3">
    <source>
        <dbReference type="EMBL" id="TCO79438.1"/>
    </source>
</evidence>
<dbReference type="SUPFAM" id="SSF56300">
    <property type="entry name" value="Metallo-dependent phosphatases"/>
    <property type="match status" value="1"/>
</dbReference>
<name>A0A4R2L9J4_9FIRM</name>
<evidence type="ECO:0000259" key="2">
    <source>
        <dbReference type="SMART" id="SM00854"/>
    </source>
</evidence>
<dbReference type="CDD" id="cd07381">
    <property type="entry name" value="MPP_CapA"/>
    <property type="match status" value="1"/>
</dbReference>
<dbReference type="Gene3D" id="3.60.21.10">
    <property type="match status" value="1"/>
</dbReference>
<dbReference type="InterPro" id="IPR019079">
    <property type="entry name" value="Capsule_synth_CapA"/>
</dbReference>
<evidence type="ECO:0000313" key="4">
    <source>
        <dbReference type="Proteomes" id="UP000294919"/>
    </source>
</evidence>
<feature type="domain" description="Capsule synthesis protein CapA" evidence="2">
    <location>
        <begin position="37"/>
        <end position="275"/>
    </location>
</feature>